<protein>
    <submittedName>
        <fullName evidence="1">Uncharacterized protein</fullName>
    </submittedName>
</protein>
<accession>A0A815MYI4</accession>
<evidence type="ECO:0000313" key="1">
    <source>
        <dbReference type="EMBL" id="CAF1422422.1"/>
    </source>
</evidence>
<proteinExistence type="predicted"/>
<dbReference type="Proteomes" id="UP000663889">
    <property type="component" value="Unassembled WGS sequence"/>
</dbReference>
<dbReference type="AlphaFoldDB" id="A0A815MYI4"/>
<reference evidence="1" key="1">
    <citation type="submission" date="2021-02" db="EMBL/GenBank/DDBJ databases">
        <authorList>
            <person name="Nowell W R."/>
        </authorList>
    </citation>
    <scope>NUCLEOTIDE SEQUENCE</scope>
</reference>
<gene>
    <name evidence="1" type="ORF">SEV965_LOCUS32362</name>
</gene>
<feature type="non-terminal residue" evidence="1">
    <location>
        <position position="1"/>
    </location>
</feature>
<organism evidence="1 2">
    <name type="scientific">Rotaria sordida</name>
    <dbReference type="NCBI Taxonomy" id="392033"/>
    <lineage>
        <taxon>Eukaryota</taxon>
        <taxon>Metazoa</taxon>
        <taxon>Spiralia</taxon>
        <taxon>Gnathifera</taxon>
        <taxon>Rotifera</taxon>
        <taxon>Eurotatoria</taxon>
        <taxon>Bdelloidea</taxon>
        <taxon>Philodinida</taxon>
        <taxon>Philodinidae</taxon>
        <taxon>Rotaria</taxon>
    </lineage>
</organism>
<evidence type="ECO:0000313" key="2">
    <source>
        <dbReference type="Proteomes" id="UP000663889"/>
    </source>
</evidence>
<comment type="caution">
    <text evidence="1">The sequence shown here is derived from an EMBL/GenBank/DDBJ whole genome shotgun (WGS) entry which is preliminary data.</text>
</comment>
<dbReference type="EMBL" id="CAJNOU010004018">
    <property type="protein sequence ID" value="CAF1422422.1"/>
    <property type="molecule type" value="Genomic_DNA"/>
</dbReference>
<name>A0A815MYI4_9BILA</name>
<sequence>DDIHQISTITDNPNPANLDDAAADDYLARLAYAADRAAAAAANYAADNAADNTKWEWS</sequence>